<evidence type="ECO:0000313" key="3">
    <source>
        <dbReference type="EMBL" id="OHS95033.1"/>
    </source>
</evidence>
<evidence type="ECO:0000259" key="2">
    <source>
        <dbReference type="Pfam" id="PF00617"/>
    </source>
</evidence>
<dbReference type="RefSeq" id="XP_068348170.1">
    <property type="nucleotide sequence ID" value="XM_068495641.1"/>
</dbReference>
<accession>A0A1J4J8L4</accession>
<gene>
    <name evidence="3" type="ORF">TRFO_10750</name>
</gene>
<dbReference type="InterPro" id="IPR036964">
    <property type="entry name" value="RASGEF_cat_dom_sf"/>
</dbReference>
<evidence type="ECO:0000313" key="4">
    <source>
        <dbReference type="Proteomes" id="UP000179807"/>
    </source>
</evidence>
<sequence length="792" mass="92698">MSVDSPEGESSSVDEFFQEMGRTLRNRSDDPNKSSKQKKRNNNNIQEGSPLVEEKRNSISKHANNHAVPKFHESNHRSISDGRKLKPPQIYQISSNHEEEKEPGEITPEMYNKIQNNTEAFYKSDVFNKIETNQRNSEKNNFNEKGNELYNERNNEKMPIDSMEKVNNRGEKLIKNIEKTILPQHLSQSVYPKMRRKHSLPVNDSVVFEKPNDKRERGASLTAIKKMSSSNHDFPEPGNVLRKPPIPRKLLINTKTQTSTKTSLDISDSLAIDYYYENISSFEADPNSLIIHIHKRTRHRRKKGDANKSLNFISKFLPDFDDNYTNNQNNENNDGNSTDNNDVFGNNKNNNDTNLDRSNEIAKGMNTFNEKRIEITSKGLDPDLEKQWFEKISKFKSMLSTKAAFDSIRIPKYKKNFLTQLFPCHEDLQSENTFMKFQFLPPENMIEDSDKLHLYSWHLLSVDATKIAANLYRMLSKDMTVTNCIIHYLLTWISTFPRDFLLVFKLAEYVVKIVDKLITINKEYVNVGLTIRTVIYLIYEKIFPSEVFSHVPSLKPKILLNPLFDFSRLIDLRVDPNVIVKYFTFVDLKYFNSVSRNDIFSKKWEQSENLRKLIQRFNDTSSFILSSIVKFHKDSHDVRTRYWVDVMVQAERIKNYQLMFEIESAFSSKLMKQNLANMQISYNSKYEKMRSFLYSKKYGETIQQNKSYCVPCFALILRKISKLLKQKNNNEKLFNILYFQEVMNNIEIFFSEWGTQITFDLDSTLLSAVEDLDGRITSLHELKTLETLFNSK</sequence>
<dbReference type="Gene3D" id="1.10.840.10">
    <property type="entry name" value="Ras guanine-nucleotide exchange factors catalytic domain"/>
    <property type="match status" value="1"/>
</dbReference>
<dbReference type="EMBL" id="MLAK01001271">
    <property type="protein sequence ID" value="OHS95033.1"/>
    <property type="molecule type" value="Genomic_DNA"/>
</dbReference>
<dbReference type="InterPro" id="IPR001895">
    <property type="entry name" value="RASGEF_cat_dom"/>
</dbReference>
<proteinExistence type="predicted"/>
<protein>
    <recommendedName>
        <fullName evidence="2">Ras-GEF domain-containing protein</fullName>
    </recommendedName>
</protein>
<dbReference type="GO" id="GO:0005085">
    <property type="term" value="F:guanyl-nucleotide exchange factor activity"/>
    <property type="evidence" value="ECO:0007669"/>
    <property type="project" value="InterPro"/>
</dbReference>
<dbReference type="VEuPathDB" id="TrichDB:TRFO_10750"/>
<dbReference type="GO" id="GO:0007264">
    <property type="term" value="P:small GTPase-mediated signal transduction"/>
    <property type="evidence" value="ECO:0007669"/>
    <property type="project" value="InterPro"/>
</dbReference>
<feature type="compositionally biased region" description="Low complexity" evidence="1">
    <location>
        <begin position="323"/>
        <end position="353"/>
    </location>
</feature>
<dbReference type="GeneID" id="94830345"/>
<dbReference type="Pfam" id="PF00617">
    <property type="entry name" value="RasGEF"/>
    <property type="match status" value="1"/>
</dbReference>
<dbReference type="AlphaFoldDB" id="A0A1J4J8L4"/>
<feature type="region of interest" description="Disordered" evidence="1">
    <location>
        <begin position="1"/>
        <end position="88"/>
    </location>
</feature>
<comment type="caution">
    <text evidence="3">The sequence shown here is derived from an EMBL/GenBank/DDBJ whole genome shotgun (WGS) entry which is preliminary data.</text>
</comment>
<keyword evidence="4" id="KW-1185">Reference proteome</keyword>
<feature type="compositionally biased region" description="Basic and acidic residues" evidence="1">
    <location>
        <begin position="70"/>
        <end position="84"/>
    </location>
</feature>
<dbReference type="SUPFAM" id="SSF48366">
    <property type="entry name" value="Ras GEF"/>
    <property type="match status" value="1"/>
</dbReference>
<name>A0A1J4J8L4_9EUKA</name>
<feature type="domain" description="Ras-GEF" evidence="2">
    <location>
        <begin position="581"/>
        <end position="735"/>
    </location>
</feature>
<organism evidence="3 4">
    <name type="scientific">Tritrichomonas foetus</name>
    <dbReference type="NCBI Taxonomy" id="1144522"/>
    <lineage>
        <taxon>Eukaryota</taxon>
        <taxon>Metamonada</taxon>
        <taxon>Parabasalia</taxon>
        <taxon>Tritrichomonadida</taxon>
        <taxon>Tritrichomonadidae</taxon>
        <taxon>Tritrichomonas</taxon>
    </lineage>
</organism>
<dbReference type="InterPro" id="IPR023578">
    <property type="entry name" value="Ras_GEF_dom_sf"/>
</dbReference>
<reference evidence="3" key="1">
    <citation type="submission" date="2016-10" db="EMBL/GenBank/DDBJ databases">
        <authorList>
            <person name="Benchimol M."/>
            <person name="Almeida L.G."/>
            <person name="Vasconcelos A.T."/>
            <person name="Perreira-Neves A."/>
            <person name="Rosa I.A."/>
            <person name="Tasca T."/>
            <person name="Bogo M.R."/>
            <person name="de Souza W."/>
        </authorList>
    </citation>
    <scope>NUCLEOTIDE SEQUENCE [LARGE SCALE GENOMIC DNA]</scope>
    <source>
        <strain evidence="3">K</strain>
    </source>
</reference>
<evidence type="ECO:0000256" key="1">
    <source>
        <dbReference type="SAM" id="MobiDB-lite"/>
    </source>
</evidence>
<feature type="region of interest" description="Disordered" evidence="1">
    <location>
        <begin position="323"/>
        <end position="359"/>
    </location>
</feature>
<dbReference type="Proteomes" id="UP000179807">
    <property type="component" value="Unassembled WGS sequence"/>
</dbReference>